<name>A0AAX0QWB5_9STAP</name>
<sequence>MHNDLQFISFAKNFFILPNEQAFELDGYLNQKISQKTIYFTPDLNHITFSVRGYQILILGELVDVRDSTKSVVMIVSDLLQHPIDSDAFLNEMSFFNGRYGLFIAIEDKLYFYNDATSFFSMYYHDVQPVYASHSKLLHQLLQQIYGIEERCIVDKMRGFLDLSKYENIYKFNANMRFELNAHTLKRIYPVVQHQTLDTTRIVQQAIPLMQEMVAYIYRMGRPVVMSLTGGFDSRVSLALLKDKLPQTLFFTYLKTDGQEITRAQKRIYDMDQKAVHFLVDQLHLKHHFFNINHNDGDQTVADLYTHYESSHSENMIHYYSQHGQFQNVSHVKSSVFELAKGIRPREVEQHYDNIETYVPYIEKWSPIKEKSWIQHAFAQFITRNEISVCVEKGYHPYDVLYLESRMNGWHSAIIQESDPYMEVYNLIHCRFILFQLMQMDYDARKQHAFHKAVIERCWPLLHFFGFNTDKHLYHQYVNLKKELESYQNQSKKTQTTKLTYETQDFKQTFQDQRIHFKLNRQKFVEHEVYQLNILNAHDEAIPISIRTFYRNHKGRARIFITIDDEKYDIVDLGYKGVEKTMAPQSQLSISLQSTKDIDKSSWLEAAKFQVQEINSK</sequence>
<dbReference type="SUPFAM" id="SSF52402">
    <property type="entry name" value="Adenine nucleotide alpha hydrolases-like"/>
    <property type="match status" value="1"/>
</dbReference>
<evidence type="ECO:0000313" key="4">
    <source>
        <dbReference type="Proteomes" id="UP000266198"/>
    </source>
</evidence>
<comment type="caution">
    <text evidence="1">The sequence shown here is derived from an EMBL/GenBank/DDBJ whole genome shotgun (WGS) entry which is preliminary data.</text>
</comment>
<gene>
    <name evidence="1" type="ORF">B5C07_01365</name>
    <name evidence="2" type="ORF">CDL68_03835</name>
</gene>
<evidence type="ECO:0000313" key="3">
    <source>
        <dbReference type="Proteomes" id="UP000217473"/>
    </source>
</evidence>
<dbReference type="AlphaFoldDB" id="A0AAX0QWB5"/>
<dbReference type="Proteomes" id="UP000266198">
    <property type="component" value="Unassembled WGS sequence"/>
</dbReference>
<dbReference type="EMBL" id="NIPK01000005">
    <property type="protein sequence ID" value="RIZ54852.1"/>
    <property type="molecule type" value="Genomic_DNA"/>
</dbReference>
<accession>A0AAX0QWB5</accession>
<evidence type="ECO:0008006" key="5">
    <source>
        <dbReference type="Google" id="ProtNLM"/>
    </source>
</evidence>
<evidence type="ECO:0000313" key="2">
    <source>
        <dbReference type="EMBL" id="RIZ54852.1"/>
    </source>
</evidence>
<dbReference type="Proteomes" id="UP000217473">
    <property type="component" value="Unassembled WGS sequence"/>
</dbReference>
<dbReference type="RefSeq" id="WP_096596077.1">
    <property type="nucleotide sequence ID" value="NZ_LR134263.1"/>
</dbReference>
<keyword evidence="4" id="KW-1185">Reference proteome</keyword>
<dbReference type="Gene3D" id="3.40.50.620">
    <property type="entry name" value="HUPs"/>
    <property type="match status" value="1"/>
</dbReference>
<dbReference type="InterPro" id="IPR014729">
    <property type="entry name" value="Rossmann-like_a/b/a_fold"/>
</dbReference>
<protein>
    <recommendedName>
        <fullName evidence="5">Asparagine synthetase domain-containing protein</fullName>
    </recommendedName>
</protein>
<organism evidence="1 3">
    <name type="scientific">Staphylococcus delphini</name>
    <dbReference type="NCBI Taxonomy" id="53344"/>
    <lineage>
        <taxon>Bacteria</taxon>
        <taxon>Bacillati</taxon>
        <taxon>Bacillota</taxon>
        <taxon>Bacilli</taxon>
        <taxon>Bacillales</taxon>
        <taxon>Staphylococcaceae</taxon>
        <taxon>Staphylococcus</taxon>
        <taxon>Staphylococcus intermedius group</taxon>
    </lineage>
</organism>
<proteinExistence type="predicted"/>
<reference evidence="1 3" key="1">
    <citation type="journal article" date="2017" name="PLoS ONE">
        <title>Development of a real-time PCR for detection of Staphylococcus pseudintermedius using a novel automated comparison of whole-genome sequences.</title>
        <authorList>
            <person name="Verstappen K.M."/>
            <person name="Huijbregts L."/>
            <person name="Spaninks M."/>
            <person name="Wagenaar J.A."/>
            <person name="Fluit A.C."/>
            <person name="Duim B."/>
        </authorList>
    </citation>
    <scope>NUCLEOTIDE SEQUENCE [LARGE SCALE GENOMIC DNA]</scope>
    <source>
        <strain evidence="1 3">15S02591-1</strain>
    </source>
</reference>
<dbReference type="EMBL" id="MWUR01000002">
    <property type="protein sequence ID" value="PCF52118.1"/>
    <property type="molecule type" value="Genomic_DNA"/>
</dbReference>
<evidence type="ECO:0000313" key="1">
    <source>
        <dbReference type="EMBL" id="PCF52118.1"/>
    </source>
</evidence>
<reference evidence="2 4" key="2">
    <citation type="submission" date="2017-06" db="EMBL/GenBank/DDBJ databases">
        <title>Identification of a new gene, sdsY, involved in staphylococcal internalization in non-professional phagocytic cells (NPPCs).</title>
        <authorList>
            <person name="Maali Y."/>
            <person name="Martins-Simoes P."/>
            <person name="Trouillet-Assant S."/>
            <person name="Laurent F."/>
            <person name="Diot A."/>
            <person name="Verhoeven P."/>
            <person name="Bouvard D."/>
            <person name="Vandenesch F."/>
            <person name="Bes M."/>
        </authorList>
    </citation>
    <scope>NUCLEOTIDE SEQUENCE [LARGE SCALE GENOMIC DNA]</scope>
    <source>
        <strain evidence="2 4">Heidy</strain>
    </source>
</reference>